<dbReference type="FunFam" id="3.20.70.20:FF:000034">
    <property type="entry name" value="Ribonucleoside-diphosphate reductase large chain, putative"/>
    <property type="match status" value="1"/>
</dbReference>
<dbReference type="PRINTS" id="PR01183">
    <property type="entry name" value="RIBORDTASEM1"/>
</dbReference>
<feature type="compositionally biased region" description="Basic and acidic residues" evidence="7">
    <location>
        <begin position="13"/>
        <end position="27"/>
    </location>
</feature>
<evidence type="ECO:0000256" key="6">
    <source>
        <dbReference type="RuleBase" id="RU003410"/>
    </source>
</evidence>
<dbReference type="SUPFAM" id="SSF48168">
    <property type="entry name" value="R1 subunit of ribonucleotide reductase, N-terminal domain"/>
    <property type="match status" value="1"/>
</dbReference>
<gene>
    <name evidence="10" type="ORF">HLH34_12210</name>
</gene>
<evidence type="ECO:0000256" key="1">
    <source>
        <dbReference type="ARBA" id="ARBA00010406"/>
    </source>
</evidence>
<dbReference type="RefSeq" id="WP_183119849.1">
    <property type="nucleotide sequence ID" value="NZ_JABEQF010000008.1"/>
</dbReference>
<dbReference type="Pfam" id="PF02867">
    <property type="entry name" value="Ribonuc_red_lgC"/>
    <property type="match status" value="2"/>
</dbReference>
<protein>
    <recommendedName>
        <fullName evidence="2 6">Ribonucleoside-diphosphate reductase</fullName>
        <ecNumber evidence="2 6">1.17.4.1</ecNumber>
    </recommendedName>
</protein>
<dbReference type="PANTHER" id="PTHR11573:SF6">
    <property type="entry name" value="RIBONUCLEOSIDE-DIPHOSPHATE REDUCTASE LARGE SUBUNIT"/>
    <property type="match status" value="1"/>
</dbReference>
<accession>A0A7W4JTP4</accession>
<dbReference type="InterPro" id="IPR000788">
    <property type="entry name" value="RNR_lg_C"/>
</dbReference>
<feature type="domain" description="Ribonucleotide reductase large subunit N-terminal" evidence="8">
    <location>
        <begin position="55"/>
        <end position="119"/>
    </location>
</feature>
<comment type="catalytic activity">
    <reaction evidence="5 6">
        <text>a 2'-deoxyribonucleoside 5'-diphosphate + [thioredoxin]-disulfide + H2O = a ribonucleoside 5'-diphosphate + [thioredoxin]-dithiol</text>
        <dbReference type="Rhea" id="RHEA:23252"/>
        <dbReference type="Rhea" id="RHEA-COMP:10698"/>
        <dbReference type="Rhea" id="RHEA-COMP:10700"/>
        <dbReference type="ChEBI" id="CHEBI:15377"/>
        <dbReference type="ChEBI" id="CHEBI:29950"/>
        <dbReference type="ChEBI" id="CHEBI:50058"/>
        <dbReference type="ChEBI" id="CHEBI:57930"/>
        <dbReference type="ChEBI" id="CHEBI:73316"/>
        <dbReference type="EC" id="1.17.4.1"/>
    </reaction>
</comment>
<feature type="domain" description="Ribonucleotide reductase large subunit C-terminal" evidence="9">
    <location>
        <begin position="447"/>
        <end position="597"/>
    </location>
</feature>
<dbReference type="Proteomes" id="UP000555756">
    <property type="component" value="Unassembled WGS sequence"/>
</dbReference>
<dbReference type="CDD" id="cd01679">
    <property type="entry name" value="RNR_I"/>
    <property type="match status" value="1"/>
</dbReference>
<dbReference type="NCBIfam" id="NF006577">
    <property type="entry name" value="PRK09102.1"/>
    <property type="match status" value="1"/>
</dbReference>
<evidence type="ECO:0000256" key="4">
    <source>
        <dbReference type="ARBA" id="ARBA00023116"/>
    </source>
</evidence>
<keyword evidence="3 6" id="KW-0560">Oxidoreductase</keyword>
<dbReference type="GO" id="GO:0005524">
    <property type="term" value="F:ATP binding"/>
    <property type="evidence" value="ECO:0007669"/>
    <property type="project" value="InterPro"/>
</dbReference>
<comment type="caution">
    <text evidence="10">The sequence shown here is derived from an EMBL/GenBank/DDBJ whole genome shotgun (WGS) entry which is preliminary data.</text>
</comment>
<dbReference type="Pfam" id="PF00317">
    <property type="entry name" value="Ribonuc_red_lgN"/>
    <property type="match status" value="1"/>
</dbReference>
<dbReference type="InterPro" id="IPR039718">
    <property type="entry name" value="Rrm1"/>
</dbReference>
<evidence type="ECO:0000256" key="2">
    <source>
        <dbReference type="ARBA" id="ARBA00012274"/>
    </source>
</evidence>
<name>A0A7W4JTP4_9PROT</name>
<keyword evidence="11" id="KW-1185">Reference proteome</keyword>
<evidence type="ECO:0000256" key="5">
    <source>
        <dbReference type="ARBA" id="ARBA00047754"/>
    </source>
</evidence>
<evidence type="ECO:0000313" key="10">
    <source>
        <dbReference type="EMBL" id="MBB2190714.1"/>
    </source>
</evidence>
<dbReference type="UniPathway" id="UPA00326"/>
<dbReference type="SUPFAM" id="SSF51998">
    <property type="entry name" value="PFL-like glycyl radical enzymes"/>
    <property type="match status" value="1"/>
</dbReference>
<comment type="function">
    <text evidence="6">Provides the precursors necessary for DNA synthesis. Catalyzes the biosynthesis of deoxyribonucleotides from the corresponding ribonucleotides.</text>
</comment>
<dbReference type="PANTHER" id="PTHR11573">
    <property type="entry name" value="RIBONUCLEOSIDE-DIPHOSPHATE REDUCTASE LARGE CHAIN"/>
    <property type="match status" value="1"/>
</dbReference>
<evidence type="ECO:0000256" key="3">
    <source>
        <dbReference type="ARBA" id="ARBA00023002"/>
    </source>
</evidence>
<dbReference type="EMBL" id="JABEQF010000008">
    <property type="protein sequence ID" value="MBB2190714.1"/>
    <property type="molecule type" value="Genomic_DNA"/>
</dbReference>
<feature type="region of interest" description="Disordered" evidence="7">
    <location>
        <begin position="621"/>
        <end position="640"/>
    </location>
</feature>
<dbReference type="GO" id="GO:0005971">
    <property type="term" value="C:ribonucleoside-diphosphate reductase complex"/>
    <property type="evidence" value="ECO:0007669"/>
    <property type="project" value="TreeGrafter"/>
</dbReference>
<dbReference type="EC" id="1.17.4.1" evidence="2 6"/>
<dbReference type="GO" id="GO:0004748">
    <property type="term" value="F:ribonucleoside-diphosphate reductase activity, thioredoxin disulfide as acceptor"/>
    <property type="evidence" value="ECO:0007669"/>
    <property type="project" value="UniProtKB-EC"/>
</dbReference>
<proteinExistence type="inferred from homology"/>
<evidence type="ECO:0000259" key="8">
    <source>
        <dbReference type="Pfam" id="PF00317"/>
    </source>
</evidence>
<dbReference type="InterPro" id="IPR013509">
    <property type="entry name" value="RNR_lsu_N"/>
</dbReference>
<organism evidence="10 11">
    <name type="scientific">Gluconacetobacter azotocaptans</name>
    <dbReference type="NCBI Taxonomy" id="142834"/>
    <lineage>
        <taxon>Bacteria</taxon>
        <taxon>Pseudomonadati</taxon>
        <taxon>Pseudomonadota</taxon>
        <taxon>Alphaproteobacteria</taxon>
        <taxon>Acetobacterales</taxon>
        <taxon>Acetobacteraceae</taxon>
        <taxon>Gluconacetobacter</taxon>
    </lineage>
</organism>
<keyword evidence="4 6" id="KW-0215">Deoxyribonucleotide synthesis</keyword>
<comment type="similarity">
    <text evidence="1 6">Belongs to the ribonucleoside diphosphate reductase large chain family.</text>
</comment>
<dbReference type="AlphaFoldDB" id="A0A7W4JTP4"/>
<reference evidence="10 11" key="1">
    <citation type="submission" date="2020-04" db="EMBL/GenBank/DDBJ databases">
        <title>Description of novel Gluconacetobacter.</title>
        <authorList>
            <person name="Sombolestani A."/>
        </authorList>
    </citation>
    <scope>NUCLEOTIDE SEQUENCE [LARGE SCALE GENOMIC DNA]</scope>
    <source>
        <strain evidence="10 11">LMG 21311</strain>
    </source>
</reference>
<dbReference type="GO" id="GO:0009263">
    <property type="term" value="P:deoxyribonucleotide biosynthetic process"/>
    <property type="evidence" value="ECO:0007669"/>
    <property type="project" value="UniProtKB-KW"/>
</dbReference>
<feature type="domain" description="Ribonucleotide reductase large subunit C-terminal" evidence="9">
    <location>
        <begin position="123"/>
        <end position="442"/>
    </location>
</feature>
<dbReference type="InterPro" id="IPR008926">
    <property type="entry name" value="RNR_R1-su_N"/>
</dbReference>
<dbReference type="Gene3D" id="3.20.70.20">
    <property type="match status" value="1"/>
</dbReference>
<evidence type="ECO:0000259" key="9">
    <source>
        <dbReference type="Pfam" id="PF02867"/>
    </source>
</evidence>
<feature type="region of interest" description="Disordered" evidence="7">
    <location>
        <begin position="1"/>
        <end position="29"/>
    </location>
</feature>
<evidence type="ECO:0000313" key="11">
    <source>
        <dbReference type="Proteomes" id="UP000555756"/>
    </source>
</evidence>
<evidence type="ECO:0000256" key="7">
    <source>
        <dbReference type="SAM" id="MobiDB-lite"/>
    </source>
</evidence>
<sequence length="647" mass="72114">MSLDDVSGTVSDRPVDDRGPFQDRDVDQTPDMFDDVVQLPGHHPVRVNRSRDALLTPFGKATLDNRYLLEGESYQDLFGRVASYYGADAGHAQRLYDYISRHWFMPATPVLSNGGTTRGLPISCFLNEANDSLRGIVDLWNENVWLASKGGGIGSYWGNLRSIGENVGRNGKTSGVIPFIRVMDSLTLAISQGSLRRGSAAVYLPVWHPEIEEFIEIRRPTGGDPNRKALNLHHGVLVSDAFMRAVAEDAEWALLSPKDGAHVRKISARSLWIRILTARMEQGEPYIIYSDHVNNARPEHHKMAGLEVKTSNLCAEITLPTGMDHHGKERTAVCCLSSLNLETWDDWKDDPLFIQDVMLFLDNVLQDFIDRAPDDMERAKYAAARERSVGLGVMGFHSFLQAKEIPFESVIAKVWNKRIFKHIREQADAASRTLAELRGACPDAAEYGIMERFSNKLAIAPTASISIIAGNASPGIEPIAANVFLQKTLSGSFTVRNRHLLKLLIDKGRNTDEVWSSITLTKGSVQHLDFLTQQEKDVFKTAFELDQRWVVEHAADRAPFICQAQSINLFLPADVHKRDLHQIHYLAWKRGVKSLYYCRSLSIQRADTVSNILGKSDVMEQEGTPAAPASVPATSSSTDYDECLACQ</sequence>
<feature type="compositionally biased region" description="Low complexity" evidence="7">
    <location>
        <begin position="624"/>
        <end position="638"/>
    </location>
</feature>